<dbReference type="Proteomes" id="UP001163321">
    <property type="component" value="Chromosome 13"/>
</dbReference>
<comment type="caution">
    <text evidence="1">The sequence shown here is derived from an EMBL/GenBank/DDBJ whole genome shotgun (WGS) entry which is preliminary data.</text>
</comment>
<accession>A0ACC0WFH1</accession>
<sequence>MTNVNDMLMRGAKGKGSTAVSKQKKSRKKPVEMGDGKKMRSAASSSWLSPGVQCRAVKSTITPRSKLRVPPTAETRTTFLNQPLASKQSYLDLGQESFGKHVTCPVCGLLYTAGEEEDEKEHRRFCRERKRGVTLSKRKTERIVKAFPDTRARIVELRGDDPVTRVKKLLEIKTVLDDVLGFVEEQTFLKRSHFVYIQETQVVGVVNIERITKAYPLDKSTSSMEKQPRADEHDSVAVHGTLSTSATSQAAIVGICQLWVHPSFRRRNIATRLVDVVREKSIYGMRIAKNLVAFAQPTQNGLQFAQTYVVPGEVLIY</sequence>
<name>A0ACC0WFH1_9STRA</name>
<protein>
    <submittedName>
        <fullName evidence="1">Uncharacterized protein</fullName>
    </submittedName>
</protein>
<evidence type="ECO:0000313" key="2">
    <source>
        <dbReference type="Proteomes" id="UP001163321"/>
    </source>
</evidence>
<keyword evidence="2" id="KW-1185">Reference proteome</keyword>
<gene>
    <name evidence="1" type="ORF">PsorP6_012493</name>
</gene>
<organism evidence="1 2">
    <name type="scientific">Peronosclerospora sorghi</name>
    <dbReference type="NCBI Taxonomy" id="230839"/>
    <lineage>
        <taxon>Eukaryota</taxon>
        <taxon>Sar</taxon>
        <taxon>Stramenopiles</taxon>
        <taxon>Oomycota</taxon>
        <taxon>Peronosporomycetes</taxon>
        <taxon>Peronosporales</taxon>
        <taxon>Peronosporaceae</taxon>
        <taxon>Peronosclerospora</taxon>
    </lineage>
</organism>
<reference evidence="1 2" key="1">
    <citation type="journal article" date="2022" name="bioRxiv">
        <title>The genome of the oomycete Peronosclerospora sorghi, a cosmopolitan pathogen of maize and sorghum, is inflated with dispersed pseudogenes.</title>
        <authorList>
            <person name="Fletcher K."/>
            <person name="Martin F."/>
            <person name="Isakeit T."/>
            <person name="Cavanaugh K."/>
            <person name="Magill C."/>
            <person name="Michelmore R."/>
        </authorList>
    </citation>
    <scope>NUCLEOTIDE SEQUENCE [LARGE SCALE GENOMIC DNA]</scope>
    <source>
        <strain evidence="1">P6</strain>
    </source>
</reference>
<evidence type="ECO:0000313" key="1">
    <source>
        <dbReference type="EMBL" id="KAI9917588.1"/>
    </source>
</evidence>
<proteinExistence type="predicted"/>
<dbReference type="EMBL" id="CM047592">
    <property type="protein sequence ID" value="KAI9917588.1"/>
    <property type="molecule type" value="Genomic_DNA"/>
</dbReference>